<comment type="caution">
    <text evidence="1">The sequence shown here is derived from an EMBL/GenBank/DDBJ whole genome shotgun (WGS) entry which is preliminary data.</text>
</comment>
<gene>
    <name evidence="1" type="ORF">CGL56_17380</name>
</gene>
<reference evidence="1 2" key="1">
    <citation type="submission" date="2017-10" db="EMBL/GenBank/DDBJ databases">
        <title>The draft genome sequence of Lewinella marina KCTC 32374.</title>
        <authorList>
            <person name="Wang K."/>
        </authorList>
    </citation>
    <scope>NUCLEOTIDE SEQUENCE [LARGE SCALE GENOMIC DNA]</scope>
    <source>
        <strain evidence="1 2">MKG-38</strain>
    </source>
</reference>
<dbReference type="RefSeq" id="WP_099107862.1">
    <property type="nucleotide sequence ID" value="NZ_JAATJF010000001.1"/>
</dbReference>
<dbReference type="AlphaFoldDB" id="A0A2G0CAX7"/>
<evidence type="ECO:0000313" key="2">
    <source>
        <dbReference type="Proteomes" id="UP000226437"/>
    </source>
</evidence>
<evidence type="ECO:0000313" key="1">
    <source>
        <dbReference type="EMBL" id="PHK97128.1"/>
    </source>
</evidence>
<organism evidence="1 2">
    <name type="scientific">Neolewinella marina</name>
    <dbReference type="NCBI Taxonomy" id="438751"/>
    <lineage>
        <taxon>Bacteria</taxon>
        <taxon>Pseudomonadati</taxon>
        <taxon>Bacteroidota</taxon>
        <taxon>Saprospiria</taxon>
        <taxon>Saprospirales</taxon>
        <taxon>Lewinellaceae</taxon>
        <taxon>Neolewinella</taxon>
    </lineage>
</organism>
<dbReference type="Proteomes" id="UP000226437">
    <property type="component" value="Unassembled WGS sequence"/>
</dbReference>
<proteinExistence type="predicted"/>
<name>A0A2G0CAX7_9BACT</name>
<dbReference type="OrthoDB" id="1494857at2"/>
<protein>
    <submittedName>
        <fullName evidence="1">Uncharacterized protein</fullName>
    </submittedName>
</protein>
<keyword evidence="2" id="KW-1185">Reference proteome</keyword>
<accession>A0A2G0CAX7</accession>
<dbReference type="PROSITE" id="PS51257">
    <property type="entry name" value="PROKAR_LIPOPROTEIN"/>
    <property type="match status" value="1"/>
</dbReference>
<dbReference type="EMBL" id="PDLO01000012">
    <property type="protein sequence ID" value="PHK97128.1"/>
    <property type="molecule type" value="Genomic_DNA"/>
</dbReference>
<sequence length="144" mass="15357">MKHVLIAGFLGLVFASCSDSSSTETVDGTEQELTPGMEVAAEPVEMEDAAMMEDATAYTTHFEAALADIDGGQFATAAEKMELGISSLENQVTMLEGDAQQQLENVIEQLDTVTEGVRAGEVTDRTEIETLLAQVQQVLGSVQQ</sequence>